<dbReference type="InterPro" id="IPR011009">
    <property type="entry name" value="Kinase-like_dom_sf"/>
</dbReference>
<comment type="caution">
    <text evidence="3">The sequence shown here is derived from an EMBL/GenBank/DDBJ whole genome shotgun (WGS) entry which is preliminary data.</text>
</comment>
<dbReference type="EMBL" id="JAACJK010000002">
    <property type="protein sequence ID" value="KAF5341082.1"/>
    <property type="molecule type" value="Genomic_DNA"/>
</dbReference>
<proteinExistence type="predicted"/>
<name>A0A8H5FLJ7_9AGAR</name>
<dbReference type="SUPFAM" id="SSF56112">
    <property type="entry name" value="Protein kinase-like (PK-like)"/>
    <property type="match status" value="1"/>
</dbReference>
<protein>
    <recommendedName>
        <fullName evidence="2">Protein kinase domain-containing protein</fullName>
    </recommendedName>
</protein>
<evidence type="ECO:0000256" key="1">
    <source>
        <dbReference type="SAM" id="MobiDB-lite"/>
    </source>
</evidence>
<feature type="domain" description="Protein kinase" evidence="2">
    <location>
        <begin position="246"/>
        <end position="597"/>
    </location>
</feature>
<dbReference type="Proteomes" id="UP000541558">
    <property type="component" value="Unassembled WGS sequence"/>
</dbReference>
<dbReference type="Pfam" id="PF17667">
    <property type="entry name" value="Pkinase_fungal"/>
    <property type="match status" value="1"/>
</dbReference>
<dbReference type="AlphaFoldDB" id="A0A8H5FLJ7"/>
<gene>
    <name evidence="3" type="ORF">D9611_005992</name>
</gene>
<dbReference type="PROSITE" id="PS50011">
    <property type="entry name" value="PROTEIN_KINASE_DOM"/>
    <property type="match status" value="1"/>
</dbReference>
<sequence length="707" mass="80999">MKQILFDELGGGDMNNMPSADPGWESTLYFEQAPESKIREFLNEKSCYSRGRWNDLPKSPGLESQVQGPMFKIIASILEEFKPESSTPGVSRKAVDTHTTFFKHDNVNHNGTSPDISIKATGPSFELPDMRSPRSVTPSQTKLKVGWSNVTAVFEIKRESALSPKDNLKQVAGYCRQIFIHQPNRLFVRALLITEETVYLVHFDRSGVYLSQPINIHKDPYTFVRLVVGLSSCDEHVLGLDTSVSWTVDRRTGRKVSGKVRAQDSDGSLIEYEICMAMPPFVRATIRGRGTVCYRAIHPKERTEVIIKDSWRTDTRFPESTFLKAGKDIDGVVKILAYEDNCGETRFYRHEDKHPHPSFHNRIKSRIVMSHCTGPLDTFTTRFQLIAALRDAIQAHHELWLLGILHRDISIRNILLGDPNPEHVGQRGILIDFDMAIWMSRTAESVSKDPRSGAQRWQSIATLRNRIAFAKKKLDPPAADHLDDLESFFYVLCFLVLIFEGIGPDAIEDYEEMFVSMDLKNPDAALGKKGDMIKHHYELSAWWGKPCERLVATFQELIREIDDMKSKILNTYSMSWEERREDLSKIGQKDDGHHERIIAAFDQALEDIKRDDLLKKPAQVTEGRANLKRSLAESLPAEVSNAKRKARNVRWTTNSKRQALETMLEEVEEEDDEEEEEDEEEEDEKDENDEDEVEEEEAEEEEEKRDV</sequence>
<dbReference type="PROSITE" id="PS00109">
    <property type="entry name" value="PROTEIN_KINASE_TYR"/>
    <property type="match status" value="1"/>
</dbReference>
<evidence type="ECO:0000313" key="3">
    <source>
        <dbReference type="EMBL" id="KAF5341082.1"/>
    </source>
</evidence>
<dbReference type="GO" id="GO:0005524">
    <property type="term" value="F:ATP binding"/>
    <property type="evidence" value="ECO:0007669"/>
    <property type="project" value="InterPro"/>
</dbReference>
<dbReference type="Gene3D" id="1.10.510.10">
    <property type="entry name" value="Transferase(Phosphotransferase) domain 1"/>
    <property type="match status" value="1"/>
</dbReference>
<dbReference type="GO" id="GO:0004672">
    <property type="term" value="F:protein kinase activity"/>
    <property type="evidence" value="ECO:0007669"/>
    <property type="project" value="InterPro"/>
</dbReference>
<reference evidence="3 4" key="1">
    <citation type="journal article" date="2020" name="ISME J.">
        <title>Uncovering the hidden diversity of litter-decomposition mechanisms in mushroom-forming fungi.</title>
        <authorList>
            <person name="Floudas D."/>
            <person name="Bentzer J."/>
            <person name="Ahren D."/>
            <person name="Johansson T."/>
            <person name="Persson P."/>
            <person name="Tunlid A."/>
        </authorList>
    </citation>
    <scope>NUCLEOTIDE SEQUENCE [LARGE SCALE GENOMIC DNA]</scope>
    <source>
        <strain evidence="3 4">CBS 175.51</strain>
    </source>
</reference>
<dbReference type="PANTHER" id="PTHR38248:SF2">
    <property type="entry name" value="FUNK1 11"/>
    <property type="match status" value="1"/>
</dbReference>
<dbReference type="InterPro" id="IPR008266">
    <property type="entry name" value="Tyr_kinase_AS"/>
</dbReference>
<dbReference type="PANTHER" id="PTHR38248">
    <property type="entry name" value="FUNK1 6"/>
    <property type="match status" value="1"/>
</dbReference>
<evidence type="ECO:0000313" key="4">
    <source>
        <dbReference type="Proteomes" id="UP000541558"/>
    </source>
</evidence>
<organism evidence="3 4">
    <name type="scientific">Ephemerocybe angulata</name>
    <dbReference type="NCBI Taxonomy" id="980116"/>
    <lineage>
        <taxon>Eukaryota</taxon>
        <taxon>Fungi</taxon>
        <taxon>Dikarya</taxon>
        <taxon>Basidiomycota</taxon>
        <taxon>Agaricomycotina</taxon>
        <taxon>Agaricomycetes</taxon>
        <taxon>Agaricomycetidae</taxon>
        <taxon>Agaricales</taxon>
        <taxon>Agaricineae</taxon>
        <taxon>Psathyrellaceae</taxon>
        <taxon>Ephemerocybe</taxon>
    </lineage>
</organism>
<evidence type="ECO:0000259" key="2">
    <source>
        <dbReference type="PROSITE" id="PS50011"/>
    </source>
</evidence>
<dbReference type="OrthoDB" id="5584477at2759"/>
<dbReference type="InterPro" id="IPR040976">
    <property type="entry name" value="Pkinase_fungal"/>
</dbReference>
<keyword evidence="4" id="KW-1185">Reference proteome</keyword>
<feature type="region of interest" description="Disordered" evidence="1">
    <location>
        <begin position="663"/>
        <end position="707"/>
    </location>
</feature>
<dbReference type="InterPro" id="IPR000719">
    <property type="entry name" value="Prot_kinase_dom"/>
</dbReference>
<accession>A0A8H5FLJ7</accession>